<evidence type="ECO:0000313" key="1">
    <source>
        <dbReference type="EMBL" id="POP51751.1"/>
    </source>
</evidence>
<reference evidence="1" key="1">
    <citation type="submission" date="2018-01" db="EMBL/GenBank/DDBJ databases">
        <authorList>
            <person name="Yu X.-D."/>
        </authorList>
    </citation>
    <scope>NUCLEOTIDE SEQUENCE</scope>
    <source>
        <strain evidence="1">ZX-21</strain>
    </source>
</reference>
<gene>
    <name evidence="1" type="ORF">C0068_15470</name>
</gene>
<dbReference type="RefSeq" id="WP_103685376.1">
    <property type="nucleotide sequence ID" value="NZ_PQGG01000035.1"/>
</dbReference>
<dbReference type="AlphaFoldDB" id="A0A2S4HDI1"/>
<accession>A0A2S4HDI1</accession>
<evidence type="ECO:0000313" key="2">
    <source>
        <dbReference type="Proteomes" id="UP000237222"/>
    </source>
</evidence>
<comment type="caution">
    <text evidence="1">The sequence shown here is derived from an EMBL/GenBank/DDBJ whole genome shotgun (WGS) entry which is preliminary data.</text>
</comment>
<protein>
    <submittedName>
        <fullName evidence="1">Fis family transcriptional regulator</fullName>
    </submittedName>
</protein>
<dbReference type="Proteomes" id="UP000237222">
    <property type="component" value="Unassembled WGS sequence"/>
</dbReference>
<dbReference type="OrthoDB" id="6996126at2"/>
<organism evidence="1 2">
    <name type="scientific">Zhongshania marina</name>
    <dbReference type="NCBI Taxonomy" id="2304603"/>
    <lineage>
        <taxon>Bacteria</taxon>
        <taxon>Pseudomonadati</taxon>
        <taxon>Pseudomonadota</taxon>
        <taxon>Gammaproteobacteria</taxon>
        <taxon>Cellvibrionales</taxon>
        <taxon>Spongiibacteraceae</taxon>
        <taxon>Zhongshania</taxon>
    </lineage>
</organism>
<name>A0A2S4HDI1_9GAMM</name>
<sequence length="94" mass="10807">MRKSDKKLDNAIRLHLTEVCDYALEHTQGFLWLTHTVDYKRFPSSLNVRCAFQPEFLAEAIQNTPLNSLIQDQLRSAGIDIQAKQICYTPEAIN</sequence>
<proteinExistence type="predicted"/>
<dbReference type="EMBL" id="PQGG01000035">
    <property type="protein sequence ID" value="POP51751.1"/>
    <property type="molecule type" value="Genomic_DNA"/>
</dbReference>